<keyword evidence="2" id="KW-1185">Reference proteome</keyword>
<dbReference type="AlphaFoldDB" id="A0A0M2K6T5"/>
<reference evidence="1 2" key="1">
    <citation type="journal article" date="2015" name="Genome Announc.">
        <title>Draft Genome Sequence of Mycobacterium obuense Strain UC1, Isolated from Patient Sputum.</title>
        <authorList>
            <person name="Greninger A.L."/>
            <person name="Cunningham G."/>
            <person name="Hsu E.D."/>
            <person name="Yu J.M."/>
            <person name="Chiu C.Y."/>
            <person name="Miller S."/>
        </authorList>
    </citation>
    <scope>NUCLEOTIDE SEQUENCE [LARGE SCALE GENOMIC DNA]</scope>
    <source>
        <strain evidence="1 2">UC1</strain>
    </source>
</reference>
<dbReference type="RefSeq" id="WP_046362127.1">
    <property type="nucleotide sequence ID" value="NZ_LAUZ02000016.1"/>
</dbReference>
<dbReference type="EMBL" id="LAUZ02000016">
    <property type="protein sequence ID" value="KKF02905.1"/>
    <property type="molecule type" value="Genomic_DNA"/>
</dbReference>
<dbReference type="Proteomes" id="UP000034150">
    <property type="component" value="Unassembled WGS sequence"/>
</dbReference>
<comment type="caution">
    <text evidence="1">The sequence shown here is derived from an EMBL/GenBank/DDBJ whole genome shotgun (WGS) entry which is preliminary data.</text>
</comment>
<evidence type="ECO:0000313" key="2">
    <source>
        <dbReference type="Proteomes" id="UP000034150"/>
    </source>
</evidence>
<name>A0A0M2K6T5_9MYCO</name>
<proteinExistence type="predicted"/>
<sequence length="101" mass="11301">MPIDDRFYTPVQDPDSAEMTWATSLGEFQLADRVALRPESQWHNAGERTGMVVGVPGGWVRVLLGTSGRKVKIRCWDLAVVAIPIRCRAVTMAIIESKDFR</sequence>
<accession>A0A0M2K6T5</accession>
<protein>
    <submittedName>
        <fullName evidence="1">Uncharacterized protein</fullName>
    </submittedName>
</protein>
<evidence type="ECO:0000313" key="1">
    <source>
        <dbReference type="EMBL" id="KKF02905.1"/>
    </source>
</evidence>
<dbReference type="PATRIC" id="fig|1807.13.peg.1910"/>
<organism evidence="1 2">
    <name type="scientific">Mycolicibacterium obuense</name>
    <dbReference type="NCBI Taxonomy" id="1807"/>
    <lineage>
        <taxon>Bacteria</taxon>
        <taxon>Bacillati</taxon>
        <taxon>Actinomycetota</taxon>
        <taxon>Actinomycetes</taxon>
        <taxon>Mycobacteriales</taxon>
        <taxon>Mycobacteriaceae</taxon>
        <taxon>Mycolicibacterium</taxon>
    </lineage>
</organism>
<gene>
    <name evidence="1" type="ORF">WN67_05945</name>
</gene>
<dbReference type="OrthoDB" id="4733316at2"/>